<evidence type="ECO:0000256" key="1">
    <source>
        <dbReference type="SAM" id="Phobius"/>
    </source>
</evidence>
<feature type="transmembrane region" description="Helical" evidence="1">
    <location>
        <begin position="100"/>
        <end position="126"/>
    </location>
</feature>
<reference evidence="2 3" key="1">
    <citation type="submission" date="2020-08" db="EMBL/GenBank/DDBJ databases">
        <title>Genome public.</title>
        <authorList>
            <person name="Liu C."/>
            <person name="Sun Q."/>
        </authorList>
    </citation>
    <scope>NUCLEOTIDE SEQUENCE [LARGE SCALE GENOMIC DNA]</scope>
    <source>
        <strain evidence="2 3">NSJ-56</strain>
    </source>
</reference>
<dbReference type="Proteomes" id="UP000646484">
    <property type="component" value="Unassembled WGS sequence"/>
</dbReference>
<dbReference type="EMBL" id="JACOOH010000002">
    <property type="protein sequence ID" value="MBC5620244.1"/>
    <property type="molecule type" value="Genomic_DNA"/>
</dbReference>
<accession>A0ABR7CX51</accession>
<organism evidence="2 3">
    <name type="scientific">Butyricimonas hominis</name>
    <dbReference type="NCBI Taxonomy" id="2763032"/>
    <lineage>
        <taxon>Bacteria</taxon>
        <taxon>Pseudomonadati</taxon>
        <taxon>Bacteroidota</taxon>
        <taxon>Bacteroidia</taxon>
        <taxon>Bacteroidales</taxon>
        <taxon>Odoribacteraceae</taxon>
        <taxon>Butyricimonas</taxon>
    </lineage>
</organism>
<gene>
    <name evidence="2" type="ORF">H8S64_03935</name>
</gene>
<feature type="transmembrane region" description="Helical" evidence="1">
    <location>
        <begin position="138"/>
        <end position="162"/>
    </location>
</feature>
<feature type="transmembrane region" description="Helical" evidence="1">
    <location>
        <begin position="195"/>
        <end position="214"/>
    </location>
</feature>
<sequence>MNKALLFKEWIKTRWILLLIFAVFALGMAYIALRISSASRNVGIPHLWEVFIQKNVVLLDQLKMFPLLAGIILGIAQFIPEMVKKRFKLTLHLPLGENRIIFLMLAYGFTALLLAFAVCYGCFLWGLSLNFPREVIGAWFSTTLPHMLAGLAAYLLTAWIILEPTWLQRICNAIIALLLLSLFITEGVPRAFTPMLPYLCGAIIILFLFPKISIRRFKQGMQ</sequence>
<name>A0ABR7CX51_9BACT</name>
<proteinExistence type="predicted"/>
<feature type="transmembrane region" description="Helical" evidence="1">
    <location>
        <begin position="169"/>
        <end position="189"/>
    </location>
</feature>
<feature type="transmembrane region" description="Helical" evidence="1">
    <location>
        <begin position="62"/>
        <end position="79"/>
    </location>
</feature>
<protein>
    <submittedName>
        <fullName evidence="2">Uncharacterized protein</fullName>
    </submittedName>
</protein>
<keyword evidence="3" id="KW-1185">Reference proteome</keyword>
<keyword evidence="1" id="KW-1133">Transmembrane helix</keyword>
<evidence type="ECO:0000313" key="2">
    <source>
        <dbReference type="EMBL" id="MBC5620244.1"/>
    </source>
</evidence>
<comment type="caution">
    <text evidence="2">The sequence shown here is derived from an EMBL/GenBank/DDBJ whole genome shotgun (WGS) entry which is preliminary data.</text>
</comment>
<keyword evidence="1" id="KW-0472">Membrane</keyword>
<keyword evidence="1" id="KW-0812">Transmembrane</keyword>
<evidence type="ECO:0000313" key="3">
    <source>
        <dbReference type="Proteomes" id="UP000646484"/>
    </source>
</evidence>
<dbReference type="RefSeq" id="WP_186975070.1">
    <property type="nucleotide sequence ID" value="NZ_JACOOH010000002.1"/>
</dbReference>